<reference evidence="1 2" key="1">
    <citation type="submission" date="2014-02" db="EMBL/GenBank/DDBJ databases">
        <title>Draft genome sequence of Lysinibacillus massiliensis CCUG 49529.</title>
        <authorList>
            <person name="Zhang F."/>
            <person name="Wang G."/>
            <person name="Zhang L."/>
        </authorList>
    </citation>
    <scope>NUCLEOTIDE SEQUENCE [LARGE SCALE GENOMIC DNA]</scope>
    <source>
        <strain evidence="1 2">CCUG 49529</strain>
    </source>
</reference>
<evidence type="ECO:0000313" key="2">
    <source>
        <dbReference type="Proteomes" id="UP000030595"/>
    </source>
</evidence>
<keyword evidence="2" id="KW-1185">Reference proteome</keyword>
<gene>
    <name evidence="1" type="ORF">CD30_07625</name>
</gene>
<sequence length="170" mass="19073">MMKNWMLILTALLSIFILAACGKSLEEQIDTGIESAKATFEGEIQEPNTTVGKINVFLPSGYTIEESEDESNYLLKKDGKEFILFVNENEGKDSKLLYDLFKENTGKEIIKEETIENEEEFGFTAVLKNDENSYELIVNSGGVKVSTLSDGHNIDSKLEEMMQIARSVNL</sequence>
<dbReference type="Proteomes" id="UP000030595">
    <property type="component" value="Unassembled WGS sequence"/>
</dbReference>
<comment type="caution">
    <text evidence="1">The sequence shown here is derived from an EMBL/GenBank/DDBJ whole genome shotgun (WGS) entry which is preliminary data.</text>
</comment>
<accession>A0A0A3J7G4</accession>
<proteinExistence type="predicted"/>
<protein>
    <recommendedName>
        <fullName evidence="3">DUF4367 domain-containing protein</fullName>
    </recommendedName>
</protein>
<dbReference type="AlphaFoldDB" id="A0A0A3J7G4"/>
<evidence type="ECO:0008006" key="3">
    <source>
        <dbReference type="Google" id="ProtNLM"/>
    </source>
</evidence>
<dbReference type="PROSITE" id="PS51257">
    <property type="entry name" value="PROKAR_LIPOPROTEIN"/>
    <property type="match status" value="1"/>
</dbReference>
<organism evidence="1 2">
    <name type="scientific">Ureibacillus massiliensis 4400831 = CIP 108448 = CCUG 49529</name>
    <dbReference type="NCBI Taxonomy" id="1211035"/>
    <lineage>
        <taxon>Bacteria</taxon>
        <taxon>Bacillati</taxon>
        <taxon>Bacillota</taxon>
        <taxon>Bacilli</taxon>
        <taxon>Bacillales</taxon>
        <taxon>Caryophanaceae</taxon>
        <taxon>Ureibacillus</taxon>
    </lineage>
</organism>
<dbReference type="eggNOG" id="ENOG5032UHX">
    <property type="taxonomic scope" value="Bacteria"/>
</dbReference>
<name>A0A0A3J7G4_9BACL</name>
<evidence type="ECO:0000313" key="1">
    <source>
        <dbReference type="EMBL" id="KGR91128.1"/>
    </source>
</evidence>
<dbReference type="EMBL" id="JPVQ01000010">
    <property type="protein sequence ID" value="KGR91128.1"/>
    <property type="molecule type" value="Genomic_DNA"/>
</dbReference>